<organism evidence="1 2">
    <name type="scientific">Salix viminalis</name>
    <name type="common">Common osier</name>
    <name type="synonym">Basket willow</name>
    <dbReference type="NCBI Taxonomy" id="40686"/>
    <lineage>
        <taxon>Eukaryota</taxon>
        <taxon>Viridiplantae</taxon>
        <taxon>Streptophyta</taxon>
        <taxon>Embryophyta</taxon>
        <taxon>Tracheophyta</taxon>
        <taxon>Spermatophyta</taxon>
        <taxon>Magnoliopsida</taxon>
        <taxon>eudicotyledons</taxon>
        <taxon>Gunneridae</taxon>
        <taxon>Pentapetalae</taxon>
        <taxon>rosids</taxon>
        <taxon>fabids</taxon>
        <taxon>Malpighiales</taxon>
        <taxon>Salicaceae</taxon>
        <taxon>Saliceae</taxon>
        <taxon>Salix</taxon>
    </lineage>
</organism>
<dbReference type="Proteomes" id="UP001151529">
    <property type="component" value="Chromosome 11"/>
</dbReference>
<sequence length="111" mass="12427">MAVMMVVAMGTTRSVVAESVLGGEWLKKAVYSSLSFCFHRFRAVYSSLSFCFHRFRAVYSSLSFLYAGKRLELMQFGIIYGTLIPGGLIEDFGCNSEIGELKLGFRGFNHD</sequence>
<protein>
    <submittedName>
        <fullName evidence="1">Uncharacterized protein</fullName>
    </submittedName>
</protein>
<reference evidence="1" key="2">
    <citation type="journal article" date="2023" name="Int. J. Mol. Sci.">
        <title>De Novo Assembly and Annotation of 11 Diverse Shrub Willow (Salix) Genomes Reveals Novel Gene Organization in Sex-Linked Regions.</title>
        <authorList>
            <person name="Hyden B."/>
            <person name="Feng K."/>
            <person name="Yates T.B."/>
            <person name="Jawdy S."/>
            <person name="Cereghino C."/>
            <person name="Smart L.B."/>
            <person name="Muchero W."/>
        </authorList>
    </citation>
    <scope>NUCLEOTIDE SEQUENCE [LARGE SCALE GENOMIC DNA]</scope>
    <source>
        <tissue evidence="1">Shoot tip</tissue>
    </source>
</reference>
<accession>A0A9Q0U6W1</accession>
<keyword evidence="2" id="KW-1185">Reference proteome</keyword>
<dbReference type="AlphaFoldDB" id="A0A9Q0U6W1"/>
<dbReference type="EMBL" id="JAPFFL010000005">
    <property type="protein sequence ID" value="KAJ6724537.1"/>
    <property type="molecule type" value="Genomic_DNA"/>
</dbReference>
<comment type="caution">
    <text evidence="1">The sequence shown here is derived from an EMBL/GenBank/DDBJ whole genome shotgun (WGS) entry which is preliminary data.</text>
</comment>
<name>A0A9Q0U6W1_SALVM</name>
<reference evidence="1" key="1">
    <citation type="submission" date="2022-11" db="EMBL/GenBank/DDBJ databases">
        <authorList>
            <person name="Hyden B.L."/>
            <person name="Feng K."/>
            <person name="Yates T."/>
            <person name="Jawdy S."/>
            <person name="Smart L.B."/>
            <person name="Muchero W."/>
        </authorList>
    </citation>
    <scope>NUCLEOTIDE SEQUENCE</scope>
    <source>
        <tissue evidence="1">Shoot tip</tissue>
    </source>
</reference>
<proteinExistence type="predicted"/>
<gene>
    <name evidence="1" type="ORF">OIU85_022456</name>
</gene>
<evidence type="ECO:0000313" key="1">
    <source>
        <dbReference type="EMBL" id="KAJ6724537.1"/>
    </source>
</evidence>
<evidence type="ECO:0000313" key="2">
    <source>
        <dbReference type="Proteomes" id="UP001151529"/>
    </source>
</evidence>